<gene>
    <name evidence="4" type="ORF">Xinn_00225</name>
</gene>
<evidence type="ECO:0000313" key="4">
    <source>
        <dbReference type="EMBL" id="PHM38528.1"/>
    </source>
</evidence>
<sequence>MKNNILSIIITAHNIEKLIPKCLDSIEVLINNNYIKNMEILLIDDKSSDQTGELMSEFSKKSNHINYIRTEFKNIGKVRNYAISLCTGKYVTFIDGDDTIPNFNFNCLISLLKNNSPDILLSKIHEVHNKNNLLESSNFNPPVKLTKNNAIKQFLIHKKFQAHLWGKVFKKSLFNEIKIPEISCYEDSYVFPKLLESSNNIYYTNSIIYNYIKRENSLSMVIDSKKSNIMADVIIEMDSVFGKKYRHLVATHAIDHILKNGNFISNKKKLTLFNLIKKVNKISYLLDINIRLSYKRKLFKLLFSRSKLNNHRLKSVG</sequence>
<evidence type="ECO:0000313" key="5">
    <source>
        <dbReference type="Proteomes" id="UP000224871"/>
    </source>
</evidence>
<dbReference type="EMBL" id="NIBU01000002">
    <property type="protein sequence ID" value="PHM38528.1"/>
    <property type="molecule type" value="Genomic_DNA"/>
</dbReference>
<dbReference type="Gene3D" id="3.90.550.10">
    <property type="entry name" value="Spore Coat Polysaccharide Biosynthesis Protein SpsA, Chain A"/>
    <property type="match status" value="1"/>
</dbReference>
<dbReference type="InterPro" id="IPR001173">
    <property type="entry name" value="Glyco_trans_2-like"/>
</dbReference>
<keyword evidence="5" id="KW-1185">Reference proteome</keyword>
<protein>
    <submittedName>
        <fullName evidence="4">Glycosyltransferases involved in cell wall biogenesis</fullName>
    </submittedName>
</protein>
<keyword evidence="2" id="KW-0808">Transferase</keyword>
<accession>A0ABX4LAZ7</accession>
<dbReference type="CDD" id="cd00761">
    <property type="entry name" value="Glyco_tranf_GTA_type"/>
    <property type="match status" value="1"/>
</dbReference>
<dbReference type="PANTHER" id="PTHR22916">
    <property type="entry name" value="GLYCOSYLTRANSFERASE"/>
    <property type="match status" value="1"/>
</dbReference>
<dbReference type="Proteomes" id="UP000224871">
    <property type="component" value="Unassembled WGS sequence"/>
</dbReference>
<dbReference type="SUPFAM" id="SSF53448">
    <property type="entry name" value="Nucleotide-diphospho-sugar transferases"/>
    <property type="match status" value="1"/>
</dbReference>
<dbReference type="RefSeq" id="WP_099137589.1">
    <property type="nucleotide sequence ID" value="NZ_CAWNQC010000112.1"/>
</dbReference>
<evidence type="ECO:0000256" key="2">
    <source>
        <dbReference type="ARBA" id="ARBA00022679"/>
    </source>
</evidence>
<keyword evidence="1" id="KW-0328">Glycosyltransferase</keyword>
<reference evidence="4 5" key="1">
    <citation type="journal article" date="2017" name="Nat. Microbiol.">
        <title>Natural product diversity associated with the nematode symbionts Photorhabdus and Xenorhabdus.</title>
        <authorList>
            <person name="Tobias N.J."/>
            <person name="Wolff H."/>
            <person name="Djahanschiri B."/>
            <person name="Grundmann F."/>
            <person name="Kronenwerth M."/>
            <person name="Shi Y.M."/>
            <person name="Simonyi S."/>
            <person name="Grun P."/>
            <person name="Shapiro-Ilan D."/>
            <person name="Pidot S.J."/>
            <person name="Stinear T.P."/>
            <person name="Ebersberger I."/>
            <person name="Bode H.B."/>
        </authorList>
    </citation>
    <scope>NUCLEOTIDE SEQUENCE [LARGE SCALE GENOMIC DNA]</scope>
    <source>
        <strain evidence="4 5">DSM 16336</strain>
    </source>
</reference>
<dbReference type="Pfam" id="PF00535">
    <property type="entry name" value="Glycos_transf_2"/>
    <property type="match status" value="1"/>
</dbReference>
<comment type="caution">
    <text evidence="4">The sequence shown here is derived from an EMBL/GenBank/DDBJ whole genome shotgun (WGS) entry which is preliminary data.</text>
</comment>
<proteinExistence type="predicted"/>
<dbReference type="PANTHER" id="PTHR22916:SF51">
    <property type="entry name" value="GLYCOSYLTRANSFERASE EPSH-RELATED"/>
    <property type="match status" value="1"/>
</dbReference>
<organism evidence="4 5">
    <name type="scientific">Xenorhabdus innexi</name>
    <dbReference type="NCBI Taxonomy" id="290109"/>
    <lineage>
        <taxon>Bacteria</taxon>
        <taxon>Pseudomonadati</taxon>
        <taxon>Pseudomonadota</taxon>
        <taxon>Gammaproteobacteria</taxon>
        <taxon>Enterobacterales</taxon>
        <taxon>Morganellaceae</taxon>
        <taxon>Xenorhabdus</taxon>
    </lineage>
</organism>
<dbReference type="InterPro" id="IPR029044">
    <property type="entry name" value="Nucleotide-diphossugar_trans"/>
</dbReference>
<evidence type="ECO:0000259" key="3">
    <source>
        <dbReference type="Pfam" id="PF00535"/>
    </source>
</evidence>
<feature type="domain" description="Glycosyltransferase 2-like" evidence="3">
    <location>
        <begin position="7"/>
        <end position="150"/>
    </location>
</feature>
<name>A0ABX4LAZ7_9GAMM</name>
<evidence type="ECO:0000256" key="1">
    <source>
        <dbReference type="ARBA" id="ARBA00022676"/>
    </source>
</evidence>